<reference evidence="2" key="3">
    <citation type="submission" date="2015-06" db="UniProtKB">
        <authorList>
            <consortium name="EnsemblMetazoa"/>
        </authorList>
    </citation>
    <scope>IDENTIFICATION</scope>
</reference>
<reference evidence="1 3" key="2">
    <citation type="journal article" date="2013" name="Nature">
        <title>Insights into bilaterian evolution from three spiralian genomes.</title>
        <authorList>
            <person name="Simakov O."/>
            <person name="Marletaz F."/>
            <person name="Cho S.J."/>
            <person name="Edsinger-Gonzales E."/>
            <person name="Havlak P."/>
            <person name="Hellsten U."/>
            <person name="Kuo D.H."/>
            <person name="Larsson T."/>
            <person name="Lv J."/>
            <person name="Arendt D."/>
            <person name="Savage R."/>
            <person name="Osoegawa K."/>
            <person name="de Jong P."/>
            <person name="Grimwood J."/>
            <person name="Chapman J.A."/>
            <person name="Shapiro H."/>
            <person name="Aerts A."/>
            <person name="Otillar R.P."/>
            <person name="Terry A.Y."/>
            <person name="Boore J.L."/>
            <person name="Grigoriev I.V."/>
            <person name="Lindberg D.R."/>
            <person name="Seaver E.C."/>
            <person name="Weisblat D.A."/>
            <person name="Putnam N.H."/>
            <person name="Rokhsar D.S."/>
        </authorList>
    </citation>
    <scope>NUCLEOTIDE SEQUENCE</scope>
    <source>
        <strain evidence="1 3">I ESC-2004</strain>
    </source>
</reference>
<dbReference type="HOGENOM" id="CLU_1393291_0_0_1"/>
<evidence type="ECO:0008006" key="4">
    <source>
        <dbReference type="Google" id="ProtNLM"/>
    </source>
</evidence>
<evidence type="ECO:0000313" key="3">
    <source>
        <dbReference type="Proteomes" id="UP000014760"/>
    </source>
</evidence>
<organism evidence="1">
    <name type="scientific">Capitella teleta</name>
    <name type="common">Polychaete worm</name>
    <dbReference type="NCBI Taxonomy" id="283909"/>
    <lineage>
        <taxon>Eukaryota</taxon>
        <taxon>Metazoa</taxon>
        <taxon>Spiralia</taxon>
        <taxon>Lophotrochozoa</taxon>
        <taxon>Annelida</taxon>
        <taxon>Polychaeta</taxon>
        <taxon>Sedentaria</taxon>
        <taxon>Scolecida</taxon>
        <taxon>Capitellidae</taxon>
        <taxon>Capitella</taxon>
    </lineage>
</organism>
<gene>
    <name evidence="1" type="ORF">CAPTEDRAFT_212827</name>
</gene>
<sequence>MVNIRPSLSDTYDVQDCGTISVNRQMRYLLSKDVWDHHCFYDLEQKVNVDFSTEPNLKIKMHMQQILDTTAVTYDEEIYVTYGDGERLSLHEESSEIESSHLTLTFINKHMNQLIGFQATGCDDMAAPTHAWVSREGDMVTIGCYHSEYEWKMSCIGSKWIGPQSNCTDKKQDIVKPIPSKETKVPYAKNKHFLTT</sequence>
<feature type="non-terminal residue" evidence="1">
    <location>
        <position position="196"/>
    </location>
</feature>
<keyword evidence="3" id="KW-1185">Reference proteome</keyword>
<accession>R7UHQ8</accession>
<protein>
    <recommendedName>
        <fullName evidence="4">Sushi domain-containing protein</fullName>
    </recommendedName>
</protein>
<reference evidence="3" key="1">
    <citation type="submission" date="2012-12" db="EMBL/GenBank/DDBJ databases">
        <authorList>
            <person name="Hellsten U."/>
            <person name="Grimwood J."/>
            <person name="Chapman J.A."/>
            <person name="Shapiro H."/>
            <person name="Aerts A."/>
            <person name="Otillar R.P."/>
            <person name="Terry A.Y."/>
            <person name="Boore J.L."/>
            <person name="Simakov O."/>
            <person name="Marletaz F."/>
            <person name="Cho S.-J."/>
            <person name="Edsinger-Gonzales E."/>
            <person name="Havlak P."/>
            <person name="Kuo D.-H."/>
            <person name="Larsson T."/>
            <person name="Lv J."/>
            <person name="Arendt D."/>
            <person name="Savage R."/>
            <person name="Osoegawa K."/>
            <person name="de Jong P."/>
            <person name="Lindberg D.R."/>
            <person name="Seaver E.C."/>
            <person name="Weisblat D.A."/>
            <person name="Putnam N.H."/>
            <person name="Grigoriev I.V."/>
            <person name="Rokhsar D.S."/>
        </authorList>
    </citation>
    <scope>NUCLEOTIDE SEQUENCE</scope>
    <source>
        <strain evidence="3">I ESC-2004</strain>
    </source>
</reference>
<dbReference type="EnsemblMetazoa" id="CapteT212827">
    <property type="protein sequence ID" value="CapteP212827"/>
    <property type="gene ID" value="CapteG212827"/>
</dbReference>
<proteinExistence type="predicted"/>
<evidence type="ECO:0000313" key="1">
    <source>
        <dbReference type="EMBL" id="ELU03343.1"/>
    </source>
</evidence>
<evidence type="ECO:0000313" key="2">
    <source>
        <dbReference type="EnsemblMetazoa" id="CapteP212827"/>
    </source>
</evidence>
<dbReference type="EMBL" id="AMQN01045508">
    <property type="status" value="NOT_ANNOTATED_CDS"/>
    <property type="molecule type" value="Genomic_DNA"/>
</dbReference>
<dbReference type="Proteomes" id="UP000014760">
    <property type="component" value="Unassembled WGS sequence"/>
</dbReference>
<dbReference type="AlphaFoldDB" id="R7UHQ8"/>
<name>R7UHQ8_CAPTE</name>
<dbReference type="EMBL" id="KB303257">
    <property type="protein sequence ID" value="ELU03343.1"/>
    <property type="molecule type" value="Genomic_DNA"/>
</dbReference>